<dbReference type="InterPro" id="IPR024585">
    <property type="entry name" value="mTOR_dom"/>
</dbReference>
<accession>A0A183VA72</accession>
<dbReference type="GO" id="GO:0016242">
    <property type="term" value="P:negative regulation of macroautophagy"/>
    <property type="evidence" value="ECO:0007669"/>
    <property type="project" value="TreeGrafter"/>
</dbReference>
<sequence>LGIIGALDPYTYKVFMGLVPSVTSNSMALSLPSAAASSDMRDDIVQWFHYERCTLAEFYPAFAIANLMQMLNNEALNHLHRDIIQALLTIFSSLGPKCSQYVDKVMPKLIDVTQNASRPDLRQYFLQQLASLISTIGDAWSEDAGMKLTVINVMQQVGAAFGASFAPYVAELCPYLLKVFYSDRTVDRSLTCAAFACVESISVCLAPYIHLVLPPILTILDDSNVKTDVRRAALDTVYQMGNMICLTDHAPQIMQVWLRTISVHVLQPKLLRLLVIIVRQMWKQFMVFRASVDSALARHSLQSDEYFKLMAQLDKGSAAAPPKPAAFGIAVSRPTIQAAFARLEKGQRINFDVLKKTWSVSQLVSKEAIQDWDQWLLLLRIQFIRQTPSAALRACAPLADMHQPLAKLVFVLPDLFNAAFMSVWTDLDEIQQKDLETNLKMALDSSRHTDIIQTILNLAEFMDHSEKGPLPVGNKVLSKSAEQTRAYAKALRYTELHIREKFARNPDAEHCTALITYANKLNVQEVAAGVVALAEKHNVQISMQGRWYEKLNEWEKALEMYETEKTINDEVCFVLSFVRKPAA</sequence>
<dbReference type="InterPro" id="IPR016024">
    <property type="entry name" value="ARM-type_fold"/>
</dbReference>
<dbReference type="GO" id="GO:0031931">
    <property type="term" value="C:TORC1 complex"/>
    <property type="evidence" value="ECO:0007669"/>
    <property type="project" value="TreeGrafter"/>
</dbReference>
<dbReference type="GO" id="GO:0005524">
    <property type="term" value="F:ATP binding"/>
    <property type="evidence" value="ECO:0007669"/>
    <property type="project" value="UniProtKB-KW"/>
</dbReference>
<organism evidence="3 4">
    <name type="scientific">Toxocara canis</name>
    <name type="common">Canine roundworm</name>
    <dbReference type="NCBI Taxonomy" id="6265"/>
    <lineage>
        <taxon>Eukaryota</taxon>
        <taxon>Metazoa</taxon>
        <taxon>Ecdysozoa</taxon>
        <taxon>Nematoda</taxon>
        <taxon>Chromadorea</taxon>
        <taxon>Rhabditida</taxon>
        <taxon>Spirurina</taxon>
        <taxon>Ascaridomorpha</taxon>
        <taxon>Ascaridoidea</taxon>
        <taxon>Toxocaridae</taxon>
        <taxon>Toxocara</taxon>
    </lineage>
</organism>
<protein>
    <recommendedName>
        <fullName evidence="1">Serine/threonine-protein kinase TOR</fullName>
        <ecNumber evidence="1">2.7.11.1</ecNumber>
    </recommendedName>
</protein>
<evidence type="ECO:0000256" key="1">
    <source>
        <dbReference type="RuleBase" id="RU364109"/>
    </source>
</evidence>
<dbReference type="InterPro" id="IPR050517">
    <property type="entry name" value="DDR_Repair_Kinase"/>
</dbReference>
<dbReference type="GO" id="GO:0004674">
    <property type="term" value="F:protein serine/threonine kinase activity"/>
    <property type="evidence" value="ECO:0007669"/>
    <property type="project" value="UniProtKB-KW"/>
</dbReference>
<comment type="catalytic activity">
    <reaction evidence="1">
        <text>L-threonyl-[protein] + ATP = O-phospho-L-threonyl-[protein] + ADP + H(+)</text>
        <dbReference type="Rhea" id="RHEA:46608"/>
        <dbReference type="Rhea" id="RHEA-COMP:11060"/>
        <dbReference type="Rhea" id="RHEA-COMP:11605"/>
        <dbReference type="ChEBI" id="CHEBI:15378"/>
        <dbReference type="ChEBI" id="CHEBI:30013"/>
        <dbReference type="ChEBI" id="CHEBI:30616"/>
        <dbReference type="ChEBI" id="CHEBI:61977"/>
        <dbReference type="ChEBI" id="CHEBI:456216"/>
        <dbReference type="EC" id="2.7.11.1"/>
    </reaction>
</comment>
<dbReference type="GO" id="GO:0005737">
    <property type="term" value="C:cytoplasm"/>
    <property type="evidence" value="ECO:0007669"/>
    <property type="project" value="TreeGrafter"/>
</dbReference>
<keyword evidence="1" id="KW-0418">Kinase</keyword>
<dbReference type="EC" id="2.7.11.1" evidence="1"/>
<dbReference type="GO" id="GO:0031932">
    <property type="term" value="C:TORC2 complex"/>
    <property type="evidence" value="ECO:0007669"/>
    <property type="project" value="TreeGrafter"/>
</dbReference>
<evidence type="ECO:0000313" key="3">
    <source>
        <dbReference type="Proteomes" id="UP000050794"/>
    </source>
</evidence>
<comment type="similarity">
    <text evidence="1">Belongs to the PI3/PI4-kinase family.</text>
</comment>
<evidence type="ECO:0000259" key="2">
    <source>
        <dbReference type="SMART" id="SM01346"/>
    </source>
</evidence>
<dbReference type="SUPFAM" id="SSF48371">
    <property type="entry name" value="ARM repeat"/>
    <property type="match status" value="1"/>
</dbReference>
<keyword evidence="1" id="KW-0808">Transferase</keyword>
<dbReference type="AlphaFoldDB" id="A0A183VA72"/>
<dbReference type="Pfam" id="PF11865">
    <property type="entry name" value="mTOR_dom"/>
    <property type="match status" value="1"/>
</dbReference>
<dbReference type="SMART" id="SM01346">
    <property type="entry name" value="DUF3385"/>
    <property type="match status" value="1"/>
</dbReference>
<feature type="domain" description="Serine/threonine-protein kinase mTOR" evidence="2">
    <location>
        <begin position="1"/>
        <end position="137"/>
    </location>
</feature>
<dbReference type="Gene3D" id="1.25.10.10">
    <property type="entry name" value="Leucine-rich Repeat Variant"/>
    <property type="match status" value="1"/>
</dbReference>
<name>A0A183VA72_TOXCA</name>
<evidence type="ECO:0000313" key="4">
    <source>
        <dbReference type="WBParaSite" id="TCNE_0001764301-mRNA-1"/>
    </source>
</evidence>
<dbReference type="WBParaSite" id="TCNE_0001764301-mRNA-1">
    <property type="protein sequence ID" value="TCNE_0001764301-mRNA-1"/>
    <property type="gene ID" value="TCNE_0001764301"/>
</dbReference>
<dbReference type="GO" id="GO:0005634">
    <property type="term" value="C:nucleus"/>
    <property type="evidence" value="ECO:0007669"/>
    <property type="project" value="TreeGrafter"/>
</dbReference>
<reference evidence="4" key="1">
    <citation type="submission" date="2016-06" db="UniProtKB">
        <authorList>
            <consortium name="WormBaseParasite"/>
        </authorList>
    </citation>
    <scope>IDENTIFICATION</scope>
</reference>
<keyword evidence="1" id="KW-0547">Nucleotide-binding</keyword>
<proteinExistence type="inferred from homology"/>
<keyword evidence="1" id="KW-0723">Serine/threonine-protein kinase</keyword>
<dbReference type="PANTHER" id="PTHR11139">
    <property type="entry name" value="ATAXIA TELANGIECTASIA MUTATED ATM -RELATED"/>
    <property type="match status" value="1"/>
</dbReference>
<keyword evidence="3" id="KW-1185">Reference proteome</keyword>
<dbReference type="InterPro" id="IPR011989">
    <property type="entry name" value="ARM-like"/>
</dbReference>
<dbReference type="PANTHER" id="PTHR11139:SF9">
    <property type="entry name" value="SERINE_THREONINE-PROTEIN KINASE MTOR"/>
    <property type="match status" value="1"/>
</dbReference>
<dbReference type="Proteomes" id="UP000050794">
    <property type="component" value="Unassembled WGS sequence"/>
</dbReference>
<dbReference type="GO" id="GO:0038202">
    <property type="term" value="P:TORC1 signaling"/>
    <property type="evidence" value="ECO:0007669"/>
    <property type="project" value="TreeGrafter"/>
</dbReference>
<keyword evidence="1" id="KW-0067">ATP-binding</keyword>